<evidence type="ECO:0000313" key="5">
    <source>
        <dbReference type="EMBL" id="MCW4471208.1"/>
    </source>
</evidence>
<evidence type="ECO:0000256" key="2">
    <source>
        <dbReference type="ARBA" id="ARBA00022801"/>
    </source>
</evidence>
<accession>A0ABT3JS05</accession>
<feature type="site" description="Important for substrate specificity" evidence="4">
    <location>
        <position position="153"/>
    </location>
</feature>
<keyword evidence="6" id="KW-1185">Reference proteome</keyword>
<feature type="site" description="Important for substrate specificity" evidence="4">
    <location>
        <position position="71"/>
    </location>
</feature>
<evidence type="ECO:0000256" key="3">
    <source>
        <dbReference type="ARBA" id="ARBA00023080"/>
    </source>
</evidence>
<gene>
    <name evidence="5" type="ORF">OK345_01620</name>
</gene>
<dbReference type="Pfam" id="PF02545">
    <property type="entry name" value="Maf"/>
    <property type="match status" value="1"/>
</dbReference>
<comment type="subcellular location">
    <subcellularLocation>
        <location evidence="4">Cytoplasm</location>
    </subcellularLocation>
</comment>
<evidence type="ECO:0000313" key="6">
    <source>
        <dbReference type="Proteomes" id="UP001209922"/>
    </source>
</evidence>
<protein>
    <recommendedName>
        <fullName evidence="4">dTTP/UTP pyrophosphatase</fullName>
        <shortName evidence="4">dTTPase/UTPase</shortName>
        <ecNumber evidence="4">3.6.1.9</ecNumber>
    </recommendedName>
    <alternativeName>
        <fullName evidence="4">Nucleoside triphosphate pyrophosphatase</fullName>
    </alternativeName>
    <alternativeName>
        <fullName evidence="4">Nucleotide pyrophosphatase</fullName>
        <shortName evidence="4">Nucleotide PPase</shortName>
    </alternativeName>
</protein>
<dbReference type="SUPFAM" id="SSF52972">
    <property type="entry name" value="ITPase-like"/>
    <property type="match status" value="1"/>
</dbReference>
<dbReference type="InterPro" id="IPR003697">
    <property type="entry name" value="Maf-like"/>
</dbReference>
<dbReference type="NCBIfam" id="TIGR00172">
    <property type="entry name" value="maf"/>
    <property type="match status" value="1"/>
</dbReference>
<dbReference type="EC" id="3.6.1.9" evidence="4"/>
<dbReference type="CDD" id="cd00555">
    <property type="entry name" value="Maf"/>
    <property type="match status" value="1"/>
</dbReference>
<dbReference type="RefSeq" id="WP_265126149.1">
    <property type="nucleotide sequence ID" value="NZ_JAPCHY010000001.1"/>
</dbReference>
<comment type="catalytic activity">
    <reaction evidence="4">
        <text>UTP + H2O = UMP + diphosphate + H(+)</text>
        <dbReference type="Rhea" id="RHEA:29395"/>
        <dbReference type="ChEBI" id="CHEBI:15377"/>
        <dbReference type="ChEBI" id="CHEBI:15378"/>
        <dbReference type="ChEBI" id="CHEBI:33019"/>
        <dbReference type="ChEBI" id="CHEBI:46398"/>
        <dbReference type="ChEBI" id="CHEBI:57865"/>
        <dbReference type="EC" id="3.6.1.9"/>
    </reaction>
</comment>
<dbReference type="InterPro" id="IPR029001">
    <property type="entry name" value="ITPase-like_fam"/>
</dbReference>
<organism evidence="5 6">
    <name type="scientific">Xanthomonas chitinilytica</name>
    <dbReference type="NCBI Taxonomy" id="2989819"/>
    <lineage>
        <taxon>Bacteria</taxon>
        <taxon>Pseudomonadati</taxon>
        <taxon>Pseudomonadota</taxon>
        <taxon>Gammaproteobacteria</taxon>
        <taxon>Lysobacterales</taxon>
        <taxon>Lysobacteraceae</taxon>
        <taxon>Xanthomonas</taxon>
    </lineage>
</organism>
<dbReference type="PIRSF" id="PIRSF006305">
    <property type="entry name" value="Maf"/>
    <property type="match status" value="1"/>
</dbReference>
<comment type="caution">
    <text evidence="5">The sequence shown here is derived from an EMBL/GenBank/DDBJ whole genome shotgun (WGS) entry which is preliminary data.</text>
</comment>
<dbReference type="EMBL" id="JAPCHY010000001">
    <property type="protein sequence ID" value="MCW4471208.1"/>
    <property type="molecule type" value="Genomic_DNA"/>
</dbReference>
<keyword evidence="2 4" id="KW-0378">Hydrolase</keyword>
<dbReference type="HAMAP" id="MF_00528">
    <property type="entry name" value="Maf"/>
    <property type="match status" value="1"/>
</dbReference>
<feature type="active site" description="Proton acceptor" evidence="4">
    <location>
        <position position="70"/>
    </location>
</feature>
<dbReference type="PANTHER" id="PTHR43213">
    <property type="entry name" value="BIFUNCTIONAL DTTP/UTP PYROPHOSPHATASE/METHYLTRANSFERASE PROTEIN-RELATED"/>
    <property type="match status" value="1"/>
</dbReference>
<sequence>MLYLASRSPRRNELLTRLGVPFRTLDLQVPEVRGSGEAAAAYVQRVAADKARAGLARVGDDADAVVLGSDTEVVLGDRVFGKPVDAADAVAMLQALSGRTHRVVTVVALAGHGRLCSVTVESEVTFATMTAGEIAAYVASGEPMDKAGAYAIQGGAERYIRHLSGSYSGVMGLPLQQTAQLLREFMAADGETAGHPPATAAMRMGE</sequence>
<evidence type="ECO:0000256" key="4">
    <source>
        <dbReference type="HAMAP-Rule" id="MF_00528"/>
    </source>
</evidence>
<name>A0ABT3JS05_9XANT</name>
<comment type="function">
    <text evidence="4">Nucleoside triphosphate pyrophosphatase that hydrolyzes dTTP and UTP. May have a dual role in cell division arrest and in preventing the incorporation of modified nucleotides into cellular nucleic acids.</text>
</comment>
<keyword evidence="4" id="KW-0963">Cytoplasm</keyword>
<reference evidence="5 6" key="1">
    <citation type="submission" date="2022-10" db="EMBL/GenBank/DDBJ databases">
        <title>Xanthomonas sp. H13-6.</title>
        <authorList>
            <person name="Liu X."/>
            <person name="Deng Z."/>
            <person name="Jiang Y."/>
            <person name="Yu T."/>
            <person name="Ai J."/>
        </authorList>
    </citation>
    <scope>NUCLEOTIDE SEQUENCE [LARGE SCALE GENOMIC DNA]</scope>
    <source>
        <strain evidence="5 6">H13-6</strain>
    </source>
</reference>
<comment type="similarity">
    <text evidence="4">Belongs to the Maf family. YhdE subfamily.</text>
</comment>
<comment type="cofactor">
    <cofactor evidence="1 4">
        <name>a divalent metal cation</name>
        <dbReference type="ChEBI" id="CHEBI:60240"/>
    </cofactor>
</comment>
<dbReference type="Proteomes" id="UP001209922">
    <property type="component" value="Unassembled WGS sequence"/>
</dbReference>
<evidence type="ECO:0000256" key="1">
    <source>
        <dbReference type="ARBA" id="ARBA00001968"/>
    </source>
</evidence>
<comment type="caution">
    <text evidence="4">Lacks conserved residue(s) required for the propagation of feature annotation.</text>
</comment>
<comment type="catalytic activity">
    <reaction evidence="4">
        <text>dTTP + H2O = dTMP + diphosphate + H(+)</text>
        <dbReference type="Rhea" id="RHEA:28534"/>
        <dbReference type="ChEBI" id="CHEBI:15377"/>
        <dbReference type="ChEBI" id="CHEBI:15378"/>
        <dbReference type="ChEBI" id="CHEBI:33019"/>
        <dbReference type="ChEBI" id="CHEBI:37568"/>
        <dbReference type="ChEBI" id="CHEBI:63528"/>
        <dbReference type="EC" id="3.6.1.9"/>
    </reaction>
</comment>
<dbReference type="Gene3D" id="3.90.950.10">
    <property type="match status" value="1"/>
</dbReference>
<dbReference type="PANTHER" id="PTHR43213:SF5">
    <property type="entry name" value="BIFUNCTIONAL DTTP_UTP PYROPHOSPHATASE_METHYLTRANSFERASE PROTEIN-RELATED"/>
    <property type="match status" value="1"/>
</dbReference>
<feature type="site" description="Important for substrate specificity" evidence="4">
    <location>
        <position position="10"/>
    </location>
</feature>
<keyword evidence="3 4" id="KW-0546">Nucleotide metabolism</keyword>
<proteinExistence type="inferred from homology"/>